<dbReference type="AlphaFoldDB" id="A0A0J6CSP6"/>
<evidence type="ECO:0000313" key="4">
    <source>
        <dbReference type="Proteomes" id="UP000035996"/>
    </source>
</evidence>
<dbReference type="Gene3D" id="3.40.390.10">
    <property type="entry name" value="Collagenase (Catalytic Domain)"/>
    <property type="match status" value="1"/>
</dbReference>
<evidence type="ECO:0000313" key="3">
    <source>
        <dbReference type="EMBL" id="KMM39346.1"/>
    </source>
</evidence>
<dbReference type="OrthoDB" id="2665986at2"/>
<protein>
    <submittedName>
        <fullName evidence="3">Peptidase M84</fullName>
    </submittedName>
</protein>
<reference evidence="3" key="1">
    <citation type="submission" date="2015-06" db="EMBL/GenBank/DDBJ databases">
        <authorList>
            <person name="Liu B."/>
            <person name="Wang J."/>
            <person name="Zhu Y."/>
            <person name="Liu G."/>
            <person name="Chen Q."/>
            <person name="Zheng C."/>
            <person name="Che J."/>
            <person name="Ge C."/>
            <person name="Shi H."/>
            <person name="Pan Z."/>
            <person name="Liu X."/>
        </authorList>
    </citation>
    <scope>NUCLEOTIDE SEQUENCE [LARGE SCALE GENOMIC DNA]</scope>
    <source>
        <strain evidence="3">DSM 16346</strain>
    </source>
</reference>
<feature type="region of interest" description="Disordered" evidence="1">
    <location>
        <begin position="41"/>
        <end position="60"/>
    </location>
</feature>
<feature type="region of interest" description="Disordered" evidence="1">
    <location>
        <begin position="84"/>
        <end position="104"/>
    </location>
</feature>
<name>A0A0J6CSP6_9BACL</name>
<feature type="compositionally biased region" description="Basic and acidic residues" evidence="1">
    <location>
        <begin position="43"/>
        <end position="60"/>
    </location>
</feature>
<dbReference type="Pfam" id="PF13688">
    <property type="entry name" value="Reprolysin_5"/>
    <property type="match status" value="1"/>
</dbReference>
<dbReference type="SUPFAM" id="SSF55486">
    <property type="entry name" value="Metalloproteases ('zincins'), catalytic domain"/>
    <property type="match status" value="1"/>
</dbReference>
<dbReference type="Proteomes" id="UP000035996">
    <property type="component" value="Unassembled WGS sequence"/>
</dbReference>
<dbReference type="EMBL" id="LELK01000001">
    <property type="protein sequence ID" value="KMM39346.1"/>
    <property type="molecule type" value="Genomic_DNA"/>
</dbReference>
<organism evidence="3 4">
    <name type="scientific">Guptibacillus hwajinpoensis</name>
    <dbReference type="NCBI Taxonomy" id="208199"/>
    <lineage>
        <taxon>Bacteria</taxon>
        <taxon>Bacillati</taxon>
        <taxon>Bacillota</taxon>
        <taxon>Bacilli</taxon>
        <taxon>Bacillales</taxon>
        <taxon>Guptibacillaceae</taxon>
        <taxon>Guptibacillus</taxon>
    </lineage>
</organism>
<feature type="chain" id="PRO_5005269163" evidence="2">
    <location>
        <begin position="25"/>
        <end position="306"/>
    </location>
</feature>
<keyword evidence="2" id="KW-0732">Signal</keyword>
<gene>
    <name evidence="3" type="ORF">AB986_09100</name>
</gene>
<keyword evidence="4" id="KW-1185">Reference proteome</keyword>
<feature type="signal peptide" evidence="2">
    <location>
        <begin position="1"/>
        <end position="24"/>
    </location>
</feature>
<sequence length="306" mass="33297">MKIKGFASLTLAVSLLIAPGLSEASGTTTLDSQGNQVTIDGIPKAKTESKEKFDKPAKVERSTVVDVLDEKGKKLSEKKINKNEVKAEKKADKAEKKAAKEDKKNGKATEGELCILFCGGGTDPDPDDGGGSTDTAKVVTVLIAADEEYRAAHSDWQTLTQNIVENADNAFTRDHNIDFEIKALGQWSSQGANASEILQDMDRDWNGNGYDFVVGFTKDPNFNSGGIAYVYPSSPNGSAVSVNLDQGATNTWHAAQHEFSHNYGLGHDAQGSGIKCIMNYDYSYSVDYWDQDHDNEIEAHKSWYGN</sequence>
<dbReference type="RefSeq" id="WP_048310516.1">
    <property type="nucleotide sequence ID" value="NZ_CP119526.1"/>
</dbReference>
<accession>A0A0J6CSP6</accession>
<evidence type="ECO:0000256" key="2">
    <source>
        <dbReference type="SAM" id="SignalP"/>
    </source>
</evidence>
<dbReference type="InterPro" id="IPR024079">
    <property type="entry name" value="MetalloPept_cat_dom_sf"/>
</dbReference>
<dbReference type="STRING" id="157733.AB986_09100"/>
<dbReference type="GO" id="GO:0008237">
    <property type="term" value="F:metallopeptidase activity"/>
    <property type="evidence" value="ECO:0007669"/>
    <property type="project" value="InterPro"/>
</dbReference>
<proteinExistence type="predicted"/>
<evidence type="ECO:0000256" key="1">
    <source>
        <dbReference type="SAM" id="MobiDB-lite"/>
    </source>
</evidence>
<comment type="caution">
    <text evidence="3">The sequence shown here is derived from an EMBL/GenBank/DDBJ whole genome shotgun (WGS) entry which is preliminary data.</text>
</comment>